<gene>
    <name evidence="2" type="ORF">CFP56_043580</name>
</gene>
<sequence length="93" mass="10700">MFSFSFSFFLFSLFFVVALMNIIIISETQFLNHSLHTGISTVVAGIILISIVAFYNFKRECLSCGQWSYGRKTRNEQKVEAFIRNYGSLAPKR</sequence>
<dbReference type="EMBL" id="PKMF04000919">
    <property type="protein sequence ID" value="KAK7816813.1"/>
    <property type="molecule type" value="Genomic_DNA"/>
</dbReference>
<feature type="transmembrane region" description="Helical" evidence="1">
    <location>
        <begin position="6"/>
        <end position="25"/>
    </location>
</feature>
<evidence type="ECO:0000256" key="1">
    <source>
        <dbReference type="SAM" id="Phobius"/>
    </source>
</evidence>
<accession>A0AAW0IR95</accession>
<evidence type="ECO:0000313" key="3">
    <source>
        <dbReference type="Proteomes" id="UP000237347"/>
    </source>
</evidence>
<feature type="transmembrane region" description="Helical" evidence="1">
    <location>
        <begin position="37"/>
        <end position="57"/>
    </location>
</feature>
<protein>
    <submittedName>
        <fullName evidence="2">Uncharacterized protein</fullName>
    </submittedName>
</protein>
<dbReference type="AlphaFoldDB" id="A0AAW0IR95"/>
<dbReference type="Proteomes" id="UP000237347">
    <property type="component" value="Unassembled WGS sequence"/>
</dbReference>
<keyword evidence="3" id="KW-1185">Reference proteome</keyword>
<comment type="caution">
    <text evidence="2">The sequence shown here is derived from an EMBL/GenBank/DDBJ whole genome shotgun (WGS) entry which is preliminary data.</text>
</comment>
<evidence type="ECO:0000313" key="2">
    <source>
        <dbReference type="EMBL" id="KAK7816813.1"/>
    </source>
</evidence>
<organism evidence="2 3">
    <name type="scientific">Quercus suber</name>
    <name type="common">Cork oak</name>
    <dbReference type="NCBI Taxonomy" id="58331"/>
    <lineage>
        <taxon>Eukaryota</taxon>
        <taxon>Viridiplantae</taxon>
        <taxon>Streptophyta</taxon>
        <taxon>Embryophyta</taxon>
        <taxon>Tracheophyta</taxon>
        <taxon>Spermatophyta</taxon>
        <taxon>Magnoliopsida</taxon>
        <taxon>eudicotyledons</taxon>
        <taxon>Gunneridae</taxon>
        <taxon>Pentapetalae</taxon>
        <taxon>rosids</taxon>
        <taxon>fabids</taxon>
        <taxon>Fagales</taxon>
        <taxon>Fagaceae</taxon>
        <taxon>Quercus</taxon>
    </lineage>
</organism>
<reference evidence="2 3" key="1">
    <citation type="journal article" date="2018" name="Sci. Data">
        <title>The draft genome sequence of cork oak.</title>
        <authorList>
            <person name="Ramos A.M."/>
            <person name="Usie A."/>
            <person name="Barbosa P."/>
            <person name="Barros P.M."/>
            <person name="Capote T."/>
            <person name="Chaves I."/>
            <person name="Simoes F."/>
            <person name="Abreu I."/>
            <person name="Carrasquinho I."/>
            <person name="Faro C."/>
            <person name="Guimaraes J.B."/>
            <person name="Mendonca D."/>
            <person name="Nobrega F."/>
            <person name="Rodrigues L."/>
            <person name="Saibo N.J.M."/>
            <person name="Varela M.C."/>
            <person name="Egas C."/>
            <person name="Matos J."/>
            <person name="Miguel C.M."/>
            <person name="Oliveira M.M."/>
            <person name="Ricardo C.P."/>
            <person name="Goncalves S."/>
        </authorList>
    </citation>
    <scope>NUCLEOTIDE SEQUENCE [LARGE SCALE GENOMIC DNA]</scope>
    <source>
        <strain evidence="3">cv. HL8</strain>
    </source>
</reference>
<name>A0AAW0IR95_QUESU</name>
<keyword evidence="1" id="KW-0472">Membrane</keyword>
<keyword evidence="1" id="KW-1133">Transmembrane helix</keyword>
<keyword evidence="1" id="KW-0812">Transmembrane</keyword>
<proteinExistence type="predicted"/>